<keyword evidence="1" id="KW-0547">Nucleotide-binding</keyword>
<dbReference type="PANTHER" id="PTHR43788:SF8">
    <property type="entry name" value="DNA-BINDING PROTEIN SMUBP-2"/>
    <property type="match status" value="1"/>
</dbReference>
<feature type="compositionally biased region" description="Gly residues" evidence="5">
    <location>
        <begin position="1051"/>
        <end position="1069"/>
    </location>
</feature>
<dbReference type="GO" id="GO:0043139">
    <property type="term" value="F:5'-3' DNA helicase activity"/>
    <property type="evidence" value="ECO:0007669"/>
    <property type="project" value="TreeGrafter"/>
</dbReference>
<evidence type="ECO:0000256" key="1">
    <source>
        <dbReference type="ARBA" id="ARBA00022741"/>
    </source>
</evidence>
<dbReference type="Gene3D" id="3.40.50.300">
    <property type="entry name" value="P-loop containing nucleotide triphosphate hydrolases"/>
    <property type="match status" value="2"/>
</dbReference>
<dbReference type="InterPro" id="IPR050534">
    <property type="entry name" value="Coronavir_polyprotein_1ab"/>
</dbReference>
<evidence type="ECO:0000256" key="2">
    <source>
        <dbReference type="ARBA" id="ARBA00022801"/>
    </source>
</evidence>
<feature type="region of interest" description="Disordered" evidence="5">
    <location>
        <begin position="1049"/>
        <end position="1096"/>
    </location>
</feature>
<evidence type="ECO:0000313" key="7">
    <source>
        <dbReference type="EMBL" id="SPO04675.1"/>
    </source>
</evidence>
<dbReference type="InterPro" id="IPR047187">
    <property type="entry name" value="SF1_C_Upf1"/>
</dbReference>
<keyword evidence="3" id="KW-0347">Helicase</keyword>
<evidence type="ECO:0000256" key="4">
    <source>
        <dbReference type="ARBA" id="ARBA00022840"/>
    </source>
</evidence>
<accession>A0AAE8N4G3</accession>
<dbReference type="AlphaFoldDB" id="A0AAE8N4G3"/>
<name>A0AAE8N4G3_9PEZI</name>
<keyword evidence="8" id="KW-1185">Reference proteome</keyword>
<proteinExistence type="predicted"/>
<keyword evidence="2" id="KW-0378">Hydrolase</keyword>
<dbReference type="Pfam" id="PF13087">
    <property type="entry name" value="AAA_12"/>
    <property type="match status" value="1"/>
</dbReference>
<keyword evidence="4" id="KW-0067">ATP-binding</keyword>
<comment type="caution">
    <text evidence="7">The sequence shown here is derived from an EMBL/GenBank/DDBJ whole genome shotgun (WGS) entry which is preliminary data.</text>
</comment>
<dbReference type="CDD" id="cd18808">
    <property type="entry name" value="SF1_C_Upf1"/>
    <property type="match status" value="1"/>
</dbReference>
<organism evidence="7 8">
    <name type="scientific">Cephalotrichum gorgonifer</name>
    <dbReference type="NCBI Taxonomy" id="2041049"/>
    <lineage>
        <taxon>Eukaryota</taxon>
        <taxon>Fungi</taxon>
        <taxon>Dikarya</taxon>
        <taxon>Ascomycota</taxon>
        <taxon>Pezizomycotina</taxon>
        <taxon>Sordariomycetes</taxon>
        <taxon>Hypocreomycetidae</taxon>
        <taxon>Microascales</taxon>
        <taxon>Microascaceae</taxon>
        <taxon>Cephalotrichum</taxon>
    </lineage>
</organism>
<dbReference type="SUPFAM" id="SSF52540">
    <property type="entry name" value="P-loop containing nucleoside triphosphate hydrolases"/>
    <property type="match status" value="1"/>
</dbReference>
<dbReference type="GO" id="GO:0005524">
    <property type="term" value="F:ATP binding"/>
    <property type="evidence" value="ECO:0007669"/>
    <property type="project" value="UniProtKB-KW"/>
</dbReference>
<evidence type="ECO:0000259" key="6">
    <source>
        <dbReference type="Pfam" id="PF13087"/>
    </source>
</evidence>
<dbReference type="InterPro" id="IPR027417">
    <property type="entry name" value="P-loop_NTPase"/>
</dbReference>
<evidence type="ECO:0000256" key="5">
    <source>
        <dbReference type="SAM" id="MobiDB-lite"/>
    </source>
</evidence>
<feature type="domain" description="DNA2/NAM7 helicase-like C-terminal" evidence="6">
    <location>
        <begin position="866"/>
        <end position="992"/>
    </location>
</feature>
<dbReference type="EMBL" id="ONZQ02000010">
    <property type="protein sequence ID" value="SPO04675.1"/>
    <property type="molecule type" value="Genomic_DNA"/>
</dbReference>
<dbReference type="InterPro" id="IPR041679">
    <property type="entry name" value="DNA2/NAM7-like_C"/>
</dbReference>
<evidence type="ECO:0000256" key="3">
    <source>
        <dbReference type="ARBA" id="ARBA00022806"/>
    </source>
</evidence>
<dbReference type="PANTHER" id="PTHR43788">
    <property type="entry name" value="DNA2/NAM7 HELICASE FAMILY MEMBER"/>
    <property type="match status" value="1"/>
</dbReference>
<gene>
    <name evidence="7" type="ORF">DNG_07360</name>
</gene>
<evidence type="ECO:0000313" key="8">
    <source>
        <dbReference type="Proteomes" id="UP001187682"/>
    </source>
</evidence>
<reference evidence="7" key="1">
    <citation type="submission" date="2018-03" db="EMBL/GenBank/DDBJ databases">
        <authorList>
            <person name="Guldener U."/>
        </authorList>
    </citation>
    <scope>NUCLEOTIDE SEQUENCE</scope>
</reference>
<dbReference type="Proteomes" id="UP001187682">
    <property type="component" value="Unassembled WGS sequence"/>
</dbReference>
<dbReference type="GO" id="GO:0016787">
    <property type="term" value="F:hydrolase activity"/>
    <property type="evidence" value="ECO:0007669"/>
    <property type="project" value="UniProtKB-KW"/>
</dbReference>
<feature type="compositionally biased region" description="Basic and acidic residues" evidence="5">
    <location>
        <begin position="1070"/>
        <end position="1083"/>
    </location>
</feature>
<sequence length="1096" mass="120934">MASKRTALKHSASRDCAILVGDRLEHVLAAGPGLGGASTNISARAHCNVNTDTVAYHGWCLDFPIGSADVEQDIRDVVQEIHDAGHGIRFEGAIEGGSMTVRQSTHYRIKVKLPRGMYTISIEEADKEVMARLPGAADKPHTIVTIRLNAGAKIGVSGFGWPFHNPYNPTMRGWVNRNEPIFPGVTLKSFLEGNTFSIVTRVTVSTAQAQWDESLLPAPFEYPYGNEHIFDLDRYGPLFEKNKRIATFMPAIEFPDDNSQVTVATHSVIQDVYWVYVAAESIKKRRCRAYFVPIGDPRTDPTEVKNFYVVVSLPPRLKDLLKQAWQRLTNKNGIFVAGLFAREQDTEPCGQWDAKLVDHSGQISELNDHPTETWEVILQVRRGDLLRDKHGNPRFVIKTFGTRSIANAALKAGTTQPRAAKDLHAAIWRGAGFWDWHQKWCNNLDTAMAGLSLGDSRAAASVAGVPVIDFVGDEDPKYLKALFEEDLVADRVAFRKYLSNVFAGIGAVDGSPGFGKTTKESVAGLAMRHHLGPVLVCAASNAASDNIGDRLDDVDCSSSDRYNSRLSPGEDRWRRRLIIRMYHQPQEVAAVFRLLKDPSAVAEPSREWRRTGPWKLRNSLAGWVLACLGSPAMEGVRQVHPDDSQALHRLQAHFQDPDFQSLREVATGQISWAEYERGGLLISSGEIKNIFTKFLIQKADFLVSTPAMTESDQLCQEFKTSRARAILVDEAGCMTRADLMSVWGNTLLPCFLAGDRCQLPPTVMSRMEADAKGNLYHCLAKDAAVSALEFLQSSGVSIFRPRVQLRMPDDMFGYVAELVYPDTRFVYGWQCRVEGAKYAPGRYLEAFLEGMDPKFRTSLPEKLLPAFIHRPTDVFANEDTGSKVCPGQVEYAFDFILDLVTSTEVQAGEILVLAPYKANVVLFNKIKESRNCPSLSSLRPASTVDSVQGKEGDIVVLIMGTNEQRGPGFTRDKKRLNVMLTRQRSGLVVIGDFKVVGSVSGPPRDRVTVQIIDDDGEARRVEVTMLWNFLHRLGRDRRVLGFDVAAEEAGRGTGKGGGAGRGGGKGGGKGTERGWGRGGEASRGRGRGRGQGARAW</sequence>
<protein>
    <recommendedName>
        <fullName evidence="6">DNA2/NAM7 helicase-like C-terminal domain-containing protein</fullName>
    </recommendedName>
</protein>